<dbReference type="HOGENOM" id="CLU_013867_0_0_1"/>
<feature type="compositionally biased region" description="Low complexity" evidence="2">
    <location>
        <begin position="621"/>
        <end position="633"/>
    </location>
</feature>
<feature type="compositionally biased region" description="Polar residues" evidence="2">
    <location>
        <begin position="456"/>
        <end position="467"/>
    </location>
</feature>
<feature type="compositionally biased region" description="Low complexity" evidence="2">
    <location>
        <begin position="791"/>
        <end position="819"/>
    </location>
</feature>
<evidence type="ECO:0000313" key="4">
    <source>
        <dbReference type="Proteomes" id="UP000054549"/>
    </source>
</evidence>
<feature type="region of interest" description="Disordered" evidence="2">
    <location>
        <begin position="127"/>
        <end position="154"/>
    </location>
</feature>
<dbReference type="EMBL" id="KN818235">
    <property type="protein sequence ID" value="KIL66664.1"/>
    <property type="molecule type" value="Genomic_DNA"/>
</dbReference>
<feature type="region of interest" description="Disordered" evidence="2">
    <location>
        <begin position="419"/>
        <end position="878"/>
    </location>
</feature>
<keyword evidence="4" id="KW-1185">Reference proteome</keyword>
<feature type="compositionally biased region" description="Low complexity" evidence="2">
    <location>
        <begin position="40"/>
        <end position="49"/>
    </location>
</feature>
<feature type="compositionally biased region" description="Pro residues" evidence="2">
    <location>
        <begin position="257"/>
        <end position="271"/>
    </location>
</feature>
<name>A0A0C2TI68_AMAMK</name>
<gene>
    <name evidence="3" type="ORF">M378DRAFT_177760</name>
</gene>
<dbReference type="STRING" id="946122.A0A0C2TI68"/>
<dbReference type="OrthoDB" id="3269842at2759"/>
<feature type="compositionally biased region" description="Low complexity" evidence="2">
    <location>
        <begin position="678"/>
        <end position="688"/>
    </location>
</feature>
<dbReference type="InParanoid" id="A0A0C2TI68"/>
<feature type="compositionally biased region" description="Polar residues" evidence="2">
    <location>
        <begin position="276"/>
        <end position="287"/>
    </location>
</feature>
<feature type="compositionally biased region" description="Low complexity" evidence="2">
    <location>
        <begin position="753"/>
        <end position="766"/>
    </location>
</feature>
<accession>A0A0C2TI68</accession>
<feature type="region of interest" description="Disordered" evidence="2">
    <location>
        <begin position="357"/>
        <end position="389"/>
    </location>
</feature>
<feature type="coiled-coil region" evidence="1">
    <location>
        <begin position="389"/>
        <end position="416"/>
    </location>
</feature>
<feature type="compositionally biased region" description="Acidic residues" evidence="2">
    <location>
        <begin position="729"/>
        <end position="740"/>
    </location>
</feature>
<feature type="compositionally biased region" description="Low complexity" evidence="2">
    <location>
        <begin position="365"/>
        <end position="388"/>
    </location>
</feature>
<feature type="compositionally biased region" description="Low complexity" evidence="2">
    <location>
        <begin position="849"/>
        <end position="865"/>
    </location>
</feature>
<evidence type="ECO:0000256" key="1">
    <source>
        <dbReference type="SAM" id="Coils"/>
    </source>
</evidence>
<evidence type="ECO:0000256" key="2">
    <source>
        <dbReference type="SAM" id="MobiDB-lite"/>
    </source>
</evidence>
<feature type="compositionally biased region" description="Low complexity" evidence="2">
    <location>
        <begin position="602"/>
        <end position="614"/>
    </location>
</feature>
<organism evidence="3 4">
    <name type="scientific">Amanita muscaria (strain Koide BX008)</name>
    <dbReference type="NCBI Taxonomy" id="946122"/>
    <lineage>
        <taxon>Eukaryota</taxon>
        <taxon>Fungi</taxon>
        <taxon>Dikarya</taxon>
        <taxon>Basidiomycota</taxon>
        <taxon>Agaricomycotina</taxon>
        <taxon>Agaricomycetes</taxon>
        <taxon>Agaricomycetidae</taxon>
        <taxon>Agaricales</taxon>
        <taxon>Pluteineae</taxon>
        <taxon>Amanitaceae</taxon>
        <taxon>Amanita</taxon>
    </lineage>
</organism>
<feature type="region of interest" description="Disordered" evidence="2">
    <location>
        <begin position="20"/>
        <end position="108"/>
    </location>
</feature>
<dbReference type="AlphaFoldDB" id="A0A0C2TI68"/>
<feature type="compositionally biased region" description="Low complexity" evidence="2">
    <location>
        <begin position="506"/>
        <end position="589"/>
    </location>
</feature>
<feature type="compositionally biased region" description="Low complexity" evidence="2">
    <location>
        <begin position="99"/>
        <end position="108"/>
    </location>
</feature>
<feature type="compositionally biased region" description="Basic and acidic residues" evidence="2">
    <location>
        <begin position="143"/>
        <end position="154"/>
    </location>
</feature>
<feature type="region of interest" description="Disordered" evidence="2">
    <location>
        <begin position="240"/>
        <end position="305"/>
    </location>
</feature>
<dbReference type="Proteomes" id="UP000054549">
    <property type="component" value="Unassembled WGS sequence"/>
</dbReference>
<feature type="region of interest" description="Disordered" evidence="2">
    <location>
        <begin position="173"/>
        <end position="209"/>
    </location>
</feature>
<feature type="compositionally biased region" description="Basic and acidic residues" evidence="2">
    <location>
        <begin position="240"/>
        <end position="249"/>
    </location>
</feature>
<protein>
    <submittedName>
        <fullName evidence="3">Uncharacterized protein</fullName>
    </submittedName>
</protein>
<feature type="compositionally biased region" description="Acidic residues" evidence="2">
    <location>
        <begin position="73"/>
        <end position="86"/>
    </location>
</feature>
<keyword evidence="1" id="KW-0175">Coiled coil</keyword>
<sequence>MTGNLQQLFGFQERAIIAMSSNQTPFQRRRMTSPPDMTRSSLSLPESSSNIRPPSPLRNAIVPNTFTGIDPTTDSDDDPDSDIDQDDQQKRNKNHPYQSSSPASSVSQLAASFAQRVGTFVAATRTLSGSSNNHLPTDAELEAEAHRERDRSRREAELILTREAEERRMAEEKILAMKESLPPPPSRTQTMSNPPSPSGSPKSKDGAGWWSAAKNKLTPTKDKDPLTPAQQVILEAKARERENQQKKGTDLNLNIPHGPPSRPVPTSPVSPTPSRNQAPNLTPSPMRSNADAAHSPSREAPPLYAQFTPQGTLDVHGTLLTIVKRFEKLEKWTVGHVRALEDRMNDVERWLVDKEMEKEEKSVKDSAVSDSKPQQHSSSSATATAVAADQNVTRELTEMREELNELQDRVGELGREMARTSMTTSRHPSSSPPLPLSSSLPGSVFATPHTPHHPRLSSTTARESTSPPMAVASKHTGTRFPYPTGDYASPPDNLFSPPHSPPGSVNSATWTRSAAATANTNTNNNANTNANTISPNTGANATTTSTGLFTSTSIPPPSFSSASIPSRPLPASPKSTPSASASTSNSITSLTRVASPPPLPSSQPSSSSLNSLSLPLPPKIPASSSSPSSSPSGSPGGSGRTRKAAKMRQSSVSPTPRKRYTVALGEPIVSREPQESMTAATTTPSATPVQKRTHSRNQSIVSTASFLSESDSKSENDGENGIGGGGEQDRDEEDEDEFQDETIGKSSSSRILSGNTNGSTTSNNSNRDAPPSSLLSRRTRVRPQSAYDFSSFLKQHQQPQLQAQTSQQSLQSNQSNQSHHSSHSLHRLGSIGSSGSTPVAPLAIKSRWRSQSTDRGSSSSLSSSGDRGDPVTASVKFVDPLALRKQERGALPMPKSMGKIPVGDLVAFFDGEKRG</sequence>
<feature type="compositionally biased region" description="Low complexity" evidence="2">
    <location>
        <begin position="827"/>
        <end position="836"/>
    </location>
</feature>
<evidence type="ECO:0000313" key="3">
    <source>
        <dbReference type="EMBL" id="KIL66664.1"/>
    </source>
</evidence>
<feature type="compositionally biased region" description="Polar residues" evidence="2">
    <location>
        <begin position="696"/>
        <end position="709"/>
    </location>
</feature>
<reference evidence="3 4" key="1">
    <citation type="submission" date="2014-04" db="EMBL/GenBank/DDBJ databases">
        <title>Evolutionary Origins and Diversification of the Mycorrhizal Mutualists.</title>
        <authorList>
            <consortium name="DOE Joint Genome Institute"/>
            <consortium name="Mycorrhizal Genomics Consortium"/>
            <person name="Kohler A."/>
            <person name="Kuo A."/>
            <person name="Nagy L.G."/>
            <person name="Floudas D."/>
            <person name="Copeland A."/>
            <person name="Barry K.W."/>
            <person name="Cichocki N."/>
            <person name="Veneault-Fourrey C."/>
            <person name="LaButti K."/>
            <person name="Lindquist E.A."/>
            <person name="Lipzen A."/>
            <person name="Lundell T."/>
            <person name="Morin E."/>
            <person name="Murat C."/>
            <person name="Riley R."/>
            <person name="Ohm R."/>
            <person name="Sun H."/>
            <person name="Tunlid A."/>
            <person name="Henrissat B."/>
            <person name="Grigoriev I.V."/>
            <person name="Hibbett D.S."/>
            <person name="Martin F."/>
        </authorList>
    </citation>
    <scope>NUCLEOTIDE SEQUENCE [LARGE SCALE GENOMIC DNA]</scope>
    <source>
        <strain evidence="3 4">Koide BX008</strain>
    </source>
</reference>
<proteinExistence type="predicted"/>